<feature type="compositionally biased region" description="Gly residues" evidence="1">
    <location>
        <begin position="70"/>
        <end position="92"/>
    </location>
</feature>
<keyword evidence="2" id="KW-1133">Transmembrane helix</keyword>
<feature type="compositionally biased region" description="Gly residues" evidence="1">
    <location>
        <begin position="47"/>
        <end position="57"/>
    </location>
</feature>
<proteinExistence type="predicted"/>
<gene>
    <name evidence="3" type="ORF">LZ495_04940</name>
</gene>
<evidence type="ECO:0000313" key="3">
    <source>
        <dbReference type="EMBL" id="MCF2526569.1"/>
    </source>
</evidence>
<keyword evidence="4" id="KW-1185">Reference proteome</keyword>
<dbReference type="EMBL" id="JAKFHA010000002">
    <property type="protein sequence ID" value="MCF2526569.1"/>
    <property type="molecule type" value="Genomic_DNA"/>
</dbReference>
<organism evidence="3 4">
    <name type="scientific">Yinghuangia soli</name>
    <dbReference type="NCBI Taxonomy" id="2908204"/>
    <lineage>
        <taxon>Bacteria</taxon>
        <taxon>Bacillati</taxon>
        <taxon>Actinomycetota</taxon>
        <taxon>Actinomycetes</taxon>
        <taxon>Kitasatosporales</taxon>
        <taxon>Streptomycetaceae</taxon>
        <taxon>Yinghuangia</taxon>
    </lineage>
</organism>
<protein>
    <submittedName>
        <fullName evidence="3">Uncharacterized protein</fullName>
    </submittedName>
</protein>
<keyword evidence="2" id="KW-0812">Transmembrane</keyword>
<feature type="compositionally biased region" description="Low complexity" evidence="1">
    <location>
        <begin position="58"/>
        <end position="69"/>
    </location>
</feature>
<reference evidence="3" key="1">
    <citation type="submission" date="2022-01" db="EMBL/GenBank/DDBJ databases">
        <title>Genome-Based Taxonomic Classification of the Phylum Actinobacteria.</title>
        <authorList>
            <person name="Gao Y."/>
        </authorList>
    </citation>
    <scope>NUCLEOTIDE SEQUENCE</scope>
    <source>
        <strain evidence="3">KLBMP 8922</strain>
    </source>
</reference>
<dbReference type="RefSeq" id="WP_235050677.1">
    <property type="nucleotide sequence ID" value="NZ_JAKFHA010000002.1"/>
</dbReference>
<feature type="transmembrane region" description="Helical" evidence="2">
    <location>
        <begin position="180"/>
        <end position="197"/>
    </location>
</feature>
<sequence>MSAPGSGGRPKPRLGGLGGRLGGKRKPAAAPAPRTGWKPKGTPQSGGSAGGGSGGPAGPRRVPPSRTTPGQGGGPARRPGATGGKPGTGGGSSERRRSPRQFLPGGARRETDAGTDPQDGADGGTNTRPGTPASGGGGGGGWTGLGYTAVDYFMMLPGFAVAWYGGQLVQECAVEAGGKAAFALWFMIGFWVVLATARWPSFRMLRWAWVLAGVLGAFAVPG</sequence>
<comment type="caution">
    <text evidence="3">The sequence shown here is derived from an EMBL/GenBank/DDBJ whole genome shotgun (WGS) entry which is preliminary data.</text>
</comment>
<dbReference type="AlphaFoldDB" id="A0AA41PXC6"/>
<accession>A0AA41PXC6</accession>
<keyword evidence="2" id="KW-0472">Membrane</keyword>
<evidence type="ECO:0000256" key="1">
    <source>
        <dbReference type="SAM" id="MobiDB-lite"/>
    </source>
</evidence>
<dbReference type="Proteomes" id="UP001165378">
    <property type="component" value="Unassembled WGS sequence"/>
</dbReference>
<feature type="region of interest" description="Disordered" evidence="1">
    <location>
        <begin position="1"/>
        <end position="139"/>
    </location>
</feature>
<name>A0AA41PXC6_9ACTN</name>
<evidence type="ECO:0000256" key="2">
    <source>
        <dbReference type="SAM" id="Phobius"/>
    </source>
</evidence>
<evidence type="ECO:0000313" key="4">
    <source>
        <dbReference type="Proteomes" id="UP001165378"/>
    </source>
</evidence>